<dbReference type="PIRSF" id="PIRSF003078">
    <property type="entry name" value="GidB"/>
    <property type="match status" value="1"/>
</dbReference>
<organism evidence="7 8">
    <name type="scientific">Rhizobium etli 8C-3</name>
    <dbReference type="NCBI Taxonomy" id="538025"/>
    <lineage>
        <taxon>Bacteria</taxon>
        <taxon>Pseudomonadati</taxon>
        <taxon>Pseudomonadota</taxon>
        <taxon>Alphaproteobacteria</taxon>
        <taxon>Hyphomicrobiales</taxon>
        <taxon>Rhizobiaceae</taxon>
        <taxon>Rhizobium/Agrobacterium group</taxon>
        <taxon>Rhizobium</taxon>
    </lineage>
</organism>
<evidence type="ECO:0000256" key="2">
    <source>
        <dbReference type="ARBA" id="ARBA00022552"/>
    </source>
</evidence>
<evidence type="ECO:0000256" key="3">
    <source>
        <dbReference type="ARBA" id="ARBA00022603"/>
    </source>
</evidence>
<reference evidence="7 8" key="1">
    <citation type="submission" date="2016-09" db="EMBL/GenBank/DDBJ databases">
        <title>The complete genome sequences of Rhizobium gallicum, symbiovars gallicum and phaseoli, symbionts associated to common bean (Phaseolus vulgaris).</title>
        <authorList>
            <person name="Bustos P."/>
            <person name="Santamaria R.I."/>
            <person name="Perez-Carrascal O.M."/>
            <person name="Juarez S."/>
            <person name="Lozano L."/>
            <person name="Martinez-Flores I."/>
            <person name="Martinez-Romero E."/>
            <person name="Cevallos M."/>
            <person name="Romero D."/>
            <person name="Davila G."/>
            <person name="Gonzalez V."/>
        </authorList>
    </citation>
    <scope>NUCLEOTIDE SEQUENCE [LARGE SCALE GENOMIC DNA]</scope>
    <source>
        <strain evidence="7 8">8C-3</strain>
    </source>
</reference>
<dbReference type="PANTHER" id="PTHR31760">
    <property type="entry name" value="S-ADENOSYL-L-METHIONINE-DEPENDENT METHYLTRANSFERASES SUPERFAMILY PROTEIN"/>
    <property type="match status" value="1"/>
</dbReference>
<dbReference type="EC" id="2.1.1.170" evidence="6"/>
<comment type="caution">
    <text evidence="6">Lacks conserved residue(s) required for the propagation of feature annotation.</text>
</comment>
<keyword evidence="1 6" id="KW-0963">Cytoplasm</keyword>
<dbReference type="InterPro" id="IPR029063">
    <property type="entry name" value="SAM-dependent_MTases_sf"/>
</dbReference>
<gene>
    <name evidence="6 7" type="primary">rsmG</name>
    <name evidence="7" type="ORF">AM571_CH04113</name>
</gene>
<sequence length="205" mass="22947">MQLNGQSVSRETQDRLEHFVALFSKWSKAINLAAPSTLADAWQRHVADSAQVFQLNPGPKRWVDMGSGGGFPGVITAIFLAELGDGWVHLIESNNKKASFLRQALRETGARGSVHSVRIEDGPAIIPSCDAISARALADLDKLCDFAEPWMLRNENNRAFFHKGRDYAAEIAKARGRWHFDLLEHRSVVERDSVILEIFNLQRLV</sequence>
<dbReference type="GO" id="GO:0005829">
    <property type="term" value="C:cytosol"/>
    <property type="evidence" value="ECO:0007669"/>
    <property type="project" value="TreeGrafter"/>
</dbReference>
<dbReference type="SUPFAM" id="SSF53335">
    <property type="entry name" value="S-adenosyl-L-methionine-dependent methyltransferases"/>
    <property type="match status" value="1"/>
</dbReference>
<keyword evidence="3 6" id="KW-0489">Methyltransferase</keyword>
<comment type="catalytic activity">
    <reaction evidence="6">
        <text>guanosine(527) in 16S rRNA + S-adenosyl-L-methionine = N(7)-methylguanosine(527) in 16S rRNA + S-adenosyl-L-homocysteine</text>
        <dbReference type="Rhea" id="RHEA:42732"/>
        <dbReference type="Rhea" id="RHEA-COMP:10209"/>
        <dbReference type="Rhea" id="RHEA-COMP:10210"/>
        <dbReference type="ChEBI" id="CHEBI:57856"/>
        <dbReference type="ChEBI" id="CHEBI:59789"/>
        <dbReference type="ChEBI" id="CHEBI:74269"/>
        <dbReference type="ChEBI" id="CHEBI:74480"/>
        <dbReference type="EC" id="2.1.1.170"/>
    </reaction>
</comment>
<feature type="binding site" evidence="6">
    <location>
        <position position="71"/>
    </location>
    <ligand>
        <name>S-adenosyl-L-methionine</name>
        <dbReference type="ChEBI" id="CHEBI:59789"/>
    </ligand>
</feature>
<evidence type="ECO:0000256" key="5">
    <source>
        <dbReference type="ARBA" id="ARBA00022691"/>
    </source>
</evidence>
<name>A0A1L5P9M5_RHIET</name>
<feature type="binding site" evidence="6">
    <location>
        <position position="66"/>
    </location>
    <ligand>
        <name>S-adenosyl-L-methionine</name>
        <dbReference type="ChEBI" id="CHEBI:59789"/>
    </ligand>
</feature>
<feature type="binding site" evidence="6">
    <location>
        <position position="135"/>
    </location>
    <ligand>
        <name>S-adenosyl-L-methionine</name>
        <dbReference type="ChEBI" id="CHEBI:59789"/>
    </ligand>
</feature>
<protein>
    <recommendedName>
        <fullName evidence="6">Ribosomal RNA small subunit methyltransferase G</fullName>
        <ecNumber evidence="6">2.1.1.170</ecNumber>
    </recommendedName>
    <alternativeName>
        <fullName evidence="6">16S rRNA 7-methylguanosine methyltransferase</fullName>
        <shortName evidence="6">16S rRNA m7G methyltransferase</shortName>
    </alternativeName>
</protein>
<evidence type="ECO:0000256" key="1">
    <source>
        <dbReference type="ARBA" id="ARBA00022490"/>
    </source>
</evidence>
<dbReference type="PANTHER" id="PTHR31760:SF0">
    <property type="entry name" value="S-ADENOSYL-L-METHIONINE-DEPENDENT METHYLTRANSFERASES SUPERFAMILY PROTEIN"/>
    <property type="match status" value="1"/>
</dbReference>
<dbReference type="NCBIfam" id="TIGR00138">
    <property type="entry name" value="rsmG_gidB"/>
    <property type="match status" value="1"/>
</dbReference>
<evidence type="ECO:0000256" key="6">
    <source>
        <dbReference type="HAMAP-Rule" id="MF_00074"/>
    </source>
</evidence>
<dbReference type="GO" id="GO:0070043">
    <property type="term" value="F:rRNA (guanine-N7-)-methyltransferase activity"/>
    <property type="evidence" value="ECO:0007669"/>
    <property type="project" value="UniProtKB-UniRule"/>
</dbReference>
<comment type="similarity">
    <text evidence="6">Belongs to the methyltransferase superfamily. RNA methyltransferase RsmG family.</text>
</comment>
<feature type="binding site" evidence="6">
    <location>
        <begin position="119"/>
        <end position="120"/>
    </location>
    <ligand>
        <name>S-adenosyl-L-methionine</name>
        <dbReference type="ChEBI" id="CHEBI:59789"/>
    </ligand>
</feature>
<dbReference type="HAMAP" id="MF_00074">
    <property type="entry name" value="16SrRNA_methyltr_G"/>
    <property type="match status" value="1"/>
</dbReference>
<evidence type="ECO:0000313" key="8">
    <source>
        <dbReference type="Proteomes" id="UP000185109"/>
    </source>
</evidence>
<evidence type="ECO:0000313" key="7">
    <source>
        <dbReference type="EMBL" id="APO76889.1"/>
    </source>
</evidence>
<dbReference type="Pfam" id="PF02527">
    <property type="entry name" value="GidB"/>
    <property type="match status" value="1"/>
</dbReference>
<evidence type="ECO:0000256" key="4">
    <source>
        <dbReference type="ARBA" id="ARBA00022679"/>
    </source>
</evidence>
<keyword evidence="5 6" id="KW-0949">S-adenosyl-L-methionine</keyword>
<keyword evidence="2 6" id="KW-0698">rRNA processing</keyword>
<keyword evidence="4 6" id="KW-0808">Transferase</keyword>
<dbReference type="Gene3D" id="3.40.50.150">
    <property type="entry name" value="Vaccinia Virus protein VP39"/>
    <property type="match status" value="1"/>
</dbReference>
<proteinExistence type="inferred from homology"/>
<dbReference type="EMBL" id="CP017241">
    <property type="protein sequence ID" value="APO76889.1"/>
    <property type="molecule type" value="Genomic_DNA"/>
</dbReference>
<comment type="subcellular location">
    <subcellularLocation>
        <location evidence="6">Cytoplasm</location>
    </subcellularLocation>
</comment>
<dbReference type="RefSeq" id="WP_074062982.1">
    <property type="nucleotide sequence ID" value="NZ_CP017241.1"/>
</dbReference>
<dbReference type="InterPro" id="IPR003682">
    <property type="entry name" value="rRNA_ssu_MeTfrase_G"/>
</dbReference>
<dbReference type="Proteomes" id="UP000185109">
    <property type="component" value="Chromosome"/>
</dbReference>
<comment type="function">
    <text evidence="6">Specifically methylates the N7 position of guanine in position 527 of 16S rRNA.</text>
</comment>
<accession>A0A1L5P9M5</accession>
<dbReference type="AlphaFoldDB" id="A0A1L5P9M5"/>